<accession>A0A917F3N4</accession>
<reference evidence="2" key="2">
    <citation type="submission" date="2020-09" db="EMBL/GenBank/DDBJ databases">
        <authorList>
            <person name="Sun Q."/>
            <person name="Zhou Y."/>
        </authorList>
    </citation>
    <scope>NUCLEOTIDE SEQUENCE</scope>
    <source>
        <strain evidence="2">CGMCC 1.16067</strain>
    </source>
</reference>
<feature type="transmembrane region" description="Helical" evidence="1">
    <location>
        <begin position="381"/>
        <end position="400"/>
    </location>
</feature>
<evidence type="ECO:0000313" key="2">
    <source>
        <dbReference type="EMBL" id="GGF50154.1"/>
    </source>
</evidence>
<feature type="transmembrane region" description="Helical" evidence="1">
    <location>
        <begin position="293"/>
        <end position="312"/>
    </location>
</feature>
<dbReference type="EMBL" id="BMKQ01000001">
    <property type="protein sequence ID" value="GGF50154.1"/>
    <property type="molecule type" value="Genomic_DNA"/>
</dbReference>
<evidence type="ECO:0000313" key="3">
    <source>
        <dbReference type="Proteomes" id="UP000649179"/>
    </source>
</evidence>
<evidence type="ECO:0000256" key="1">
    <source>
        <dbReference type="SAM" id="Phobius"/>
    </source>
</evidence>
<keyword evidence="3" id="KW-1185">Reference proteome</keyword>
<feature type="transmembrane region" description="Helical" evidence="1">
    <location>
        <begin position="95"/>
        <end position="113"/>
    </location>
</feature>
<name>A0A917F3N4_9ACTN</name>
<sequence length="406" mass="40350">MQVAPPLVPRSSTPGVGARGSDVVRPVVLAVAATMLIATTYGLARFGVGLFGPRLAAERPAVAGGFGLAASAQFFAYCLAAVGAAGFCDRRPGPGVVLAGLTATAGCVGIALARDPWLLVAAAFVAGLGAGFASPALVRLVDARVAPPLASLVQATVNTGTAVGLVVAGLIGFAGWSIALTWLVMAALCTLSALVPSRSARLASPSAGTVAASGRTRPGPSEAGAARALLRPASAAVLVGLGTALVWSYGPLILDGAGTVASPDVAWLWIALGLGGLLGPTASLLADGLGTTRAWRLLCGLLVVALLTLILAEQTGQAWWAYLAMAVFGFAYMSMSSTLILIARQSRPTGAAAATSTLFVALALGQSVGSLGIQTLLDQTGPALATAVAAACCAVAGCLLRRSRRS</sequence>
<feature type="transmembrane region" description="Helical" evidence="1">
    <location>
        <begin position="66"/>
        <end position="88"/>
    </location>
</feature>
<dbReference type="InterPro" id="IPR011701">
    <property type="entry name" value="MFS"/>
</dbReference>
<dbReference type="CDD" id="cd06174">
    <property type="entry name" value="MFS"/>
    <property type="match status" value="1"/>
</dbReference>
<dbReference type="Proteomes" id="UP000649179">
    <property type="component" value="Unassembled WGS sequence"/>
</dbReference>
<dbReference type="AlphaFoldDB" id="A0A917F3N4"/>
<gene>
    <name evidence="2" type="ORF">GCM10011519_25170</name>
</gene>
<feature type="transmembrane region" description="Helical" evidence="1">
    <location>
        <begin position="266"/>
        <end position="286"/>
    </location>
</feature>
<keyword evidence="1" id="KW-1133">Transmembrane helix</keyword>
<reference evidence="2" key="1">
    <citation type="journal article" date="2014" name="Int. J. Syst. Evol. Microbiol.">
        <title>Complete genome sequence of Corynebacterium casei LMG S-19264T (=DSM 44701T), isolated from a smear-ripened cheese.</title>
        <authorList>
            <consortium name="US DOE Joint Genome Institute (JGI-PGF)"/>
            <person name="Walter F."/>
            <person name="Albersmeier A."/>
            <person name="Kalinowski J."/>
            <person name="Ruckert C."/>
        </authorList>
    </citation>
    <scope>NUCLEOTIDE SEQUENCE</scope>
    <source>
        <strain evidence="2">CGMCC 1.16067</strain>
    </source>
</reference>
<protein>
    <submittedName>
        <fullName evidence="2">MFS transporter</fullName>
    </submittedName>
</protein>
<feature type="transmembrane region" description="Helical" evidence="1">
    <location>
        <begin position="27"/>
        <end position="46"/>
    </location>
</feature>
<comment type="caution">
    <text evidence="2">The sequence shown here is derived from an EMBL/GenBank/DDBJ whole genome shotgun (WGS) entry which is preliminary data.</text>
</comment>
<feature type="transmembrane region" description="Helical" evidence="1">
    <location>
        <begin position="235"/>
        <end position="254"/>
    </location>
</feature>
<dbReference type="InterPro" id="IPR036259">
    <property type="entry name" value="MFS_trans_sf"/>
</dbReference>
<keyword evidence="1" id="KW-0472">Membrane</keyword>
<feature type="transmembrane region" description="Helical" evidence="1">
    <location>
        <begin position="119"/>
        <end position="138"/>
    </location>
</feature>
<feature type="transmembrane region" description="Helical" evidence="1">
    <location>
        <begin position="318"/>
        <end position="343"/>
    </location>
</feature>
<keyword evidence="1" id="KW-0812">Transmembrane</keyword>
<organism evidence="2 3">
    <name type="scientific">Marmoricola endophyticus</name>
    <dbReference type="NCBI Taxonomy" id="2040280"/>
    <lineage>
        <taxon>Bacteria</taxon>
        <taxon>Bacillati</taxon>
        <taxon>Actinomycetota</taxon>
        <taxon>Actinomycetes</taxon>
        <taxon>Propionibacteriales</taxon>
        <taxon>Nocardioidaceae</taxon>
        <taxon>Marmoricola</taxon>
    </lineage>
</organism>
<dbReference type="Gene3D" id="1.20.1250.20">
    <property type="entry name" value="MFS general substrate transporter like domains"/>
    <property type="match status" value="2"/>
</dbReference>
<proteinExistence type="predicted"/>
<dbReference type="Pfam" id="PF07690">
    <property type="entry name" value="MFS_1"/>
    <property type="match status" value="1"/>
</dbReference>
<feature type="transmembrane region" description="Helical" evidence="1">
    <location>
        <begin position="350"/>
        <end position="369"/>
    </location>
</feature>
<dbReference type="GO" id="GO:0022857">
    <property type="term" value="F:transmembrane transporter activity"/>
    <property type="evidence" value="ECO:0007669"/>
    <property type="project" value="InterPro"/>
</dbReference>
<dbReference type="SUPFAM" id="SSF103473">
    <property type="entry name" value="MFS general substrate transporter"/>
    <property type="match status" value="1"/>
</dbReference>